<feature type="domain" description="Methyltransferase" evidence="2">
    <location>
        <begin position="62"/>
        <end position="157"/>
    </location>
</feature>
<gene>
    <name evidence="3" type="ORF">G9Q97_08780</name>
</gene>
<evidence type="ECO:0000313" key="4">
    <source>
        <dbReference type="Proteomes" id="UP000649799"/>
    </source>
</evidence>
<dbReference type="Gene3D" id="3.40.50.150">
    <property type="entry name" value="Vaccinia Virus protein VP39"/>
    <property type="match status" value="1"/>
</dbReference>
<evidence type="ECO:0000313" key="3">
    <source>
        <dbReference type="EMBL" id="NHE56904.1"/>
    </source>
</evidence>
<keyword evidence="3" id="KW-0808">Transferase</keyword>
<dbReference type="Proteomes" id="UP000649799">
    <property type="component" value="Unassembled WGS sequence"/>
</dbReference>
<dbReference type="EMBL" id="JAANYN010000003">
    <property type="protein sequence ID" value="NHE56904.1"/>
    <property type="molecule type" value="Genomic_DNA"/>
</dbReference>
<evidence type="ECO:0000259" key="2">
    <source>
        <dbReference type="Pfam" id="PF13649"/>
    </source>
</evidence>
<accession>A0ABX0H5J2</accession>
<proteinExistence type="predicted"/>
<dbReference type="InterPro" id="IPR029063">
    <property type="entry name" value="SAM-dependent_MTases_sf"/>
</dbReference>
<feature type="coiled-coil region" evidence="1">
    <location>
        <begin position="7"/>
        <end position="34"/>
    </location>
</feature>
<sequence>MGKFSRRSQAKELMDDLQCNGMELEQTLRELKTINRLLGGNSVTTSGLEQLISERPQELYTIADLGCGGGDMAMLIKKWSSDRGYSSQVIGVDANPHIINLAKQHARAAEVDVDFRVGNVFDPGFLKQKADILTCTLFTHHFTNEELIELLANFKSVGRLGLVINDLHRHFLAYYSIMGLTALFSRSGMVKNDAPLSVLRAFSKSDWEKILKASGVEKFQISWHWAFRWQVICWF</sequence>
<protein>
    <submittedName>
        <fullName evidence="3">Methyltransferase domain-containing protein</fullName>
    </submittedName>
</protein>
<dbReference type="GO" id="GO:0008168">
    <property type="term" value="F:methyltransferase activity"/>
    <property type="evidence" value="ECO:0007669"/>
    <property type="project" value="UniProtKB-KW"/>
</dbReference>
<dbReference type="SUPFAM" id="SSF53335">
    <property type="entry name" value="S-adenosyl-L-methionine-dependent methyltransferases"/>
    <property type="match status" value="1"/>
</dbReference>
<dbReference type="InterPro" id="IPR041698">
    <property type="entry name" value="Methyltransf_25"/>
</dbReference>
<comment type="caution">
    <text evidence="3">The sequence shown here is derived from an EMBL/GenBank/DDBJ whole genome shotgun (WGS) entry which is preliminary data.</text>
</comment>
<dbReference type="GO" id="GO:0032259">
    <property type="term" value="P:methylation"/>
    <property type="evidence" value="ECO:0007669"/>
    <property type="project" value="UniProtKB-KW"/>
</dbReference>
<reference evidence="3 4" key="1">
    <citation type="submission" date="2020-03" db="EMBL/GenBank/DDBJ databases">
        <title>Cyclobacterium plantarum sp. nov., a marine bacterium isolated from a coastal-marine wetland.</title>
        <authorList>
            <person name="Sanchez-Porro C."/>
            <person name="Ventosa A."/>
            <person name="Amoozegar M."/>
        </authorList>
    </citation>
    <scope>NUCLEOTIDE SEQUENCE [LARGE SCALE GENOMIC DNA]</scope>
    <source>
        <strain evidence="3 4">GBPx2</strain>
    </source>
</reference>
<dbReference type="Pfam" id="PF13649">
    <property type="entry name" value="Methyltransf_25"/>
    <property type="match status" value="1"/>
</dbReference>
<dbReference type="CDD" id="cd02440">
    <property type="entry name" value="AdoMet_MTases"/>
    <property type="match status" value="1"/>
</dbReference>
<keyword evidence="1" id="KW-0175">Coiled coil</keyword>
<evidence type="ECO:0000256" key="1">
    <source>
        <dbReference type="SAM" id="Coils"/>
    </source>
</evidence>
<keyword evidence="4" id="KW-1185">Reference proteome</keyword>
<dbReference type="PANTHER" id="PTHR43464">
    <property type="entry name" value="METHYLTRANSFERASE"/>
    <property type="match status" value="1"/>
</dbReference>
<organism evidence="3 4">
    <name type="scientific">Cyclobacterium plantarum</name>
    <dbReference type="NCBI Taxonomy" id="2716263"/>
    <lineage>
        <taxon>Bacteria</taxon>
        <taxon>Pseudomonadati</taxon>
        <taxon>Bacteroidota</taxon>
        <taxon>Cytophagia</taxon>
        <taxon>Cytophagales</taxon>
        <taxon>Cyclobacteriaceae</taxon>
        <taxon>Cyclobacterium</taxon>
    </lineage>
</organism>
<name>A0ABX0H5J2_9BACT</name>
<keyword evidence="3" id="KW-0489">Methyltransferase</keyword>